<reference evidence="1 2" key="1">
    <citation type="journal article" date="2022" name="G3 (Bethesda)">
        <title>Whole-genome sequence and methylome profiling of the almond [Prunus dulcis (Mill.) D.A. Webb] cultivar 'Nonpareil'.</title>
        <authorList>
            <person name="D'Amico-Willman K.M."/>
            <person name="Ouma W.Z."/>
            <person name="Meulia T."/>
            <person name="Sideli G.M."/>
            <person name="Gradziel T.M."/>
            <person name="Fresnedo-Ramirez J."/>
        </authorList>
    </citation>
    <scope>NUCLEOTIDE SEQUENCE [LARGE SCALE GENOMIC DNA]</scope>
    <source>
        <strain evidence="1">Clone GOH B32 T37-40</strain>
    </source>
</reference>
<name>A0AAD4ZBJ9_PRUDU</name>
<organism evidence="1 2">
    <name type="scientific">Prunus dulcis</name>
    <name type="common">Almond</name>
    <name type="synonym">Amygdalus dulcis</name>
    <dbReference type="NCBI Taxonomy" id="3755"/>
    <lineage>
        <taxon>Eukaryota</taxon>
        <taxon>Viridiplantae</taxon>
        <taxon>Streptophyta</taxon>
        <taxon>Embryophyta</taxon>
        <taxon>Tracheophyta</taxon>
        <taxon>Spermatophyta</taxon>
        <taxon>Magnoliopsida</taxon>
        <taxon>eudicotyledons</taxon>
        <taxon>Gunneridae</taxon>
        <taxon>Pentapetalae</taxon>
        <taxon>rosids</taxon>
        <taxon>fabids</taxon>
        <taxon>Rosales</taxon>
        <taxon>Rosaceae</taxon>
        <taxon>Amygdaloideae</taxon>
        <taxon>Amygdaleae</taxon>
        <taxon>Prunus</taxon>
    </lineage>
</organism>
<gene>
    <name evidence="1" type="ORF">L3X38_019289</name>
</gene>
<keyword evidence="2" id="KW-1185">Reference proteome</keyword>
<dbReference type="SUPFAM" id="SSF51735">
    <property type="entry name" value="NAD(P)-binding Rossmann-fold domains"/>
    <property type="match status" value="1"/>
</dbReference>
<proteinExistence type="predicted"/>
<comment type="caution">
    <text evidence="1">The sequence shown here is derived from an EMBL/GenBank/DDBJ whole genome shotgun (WGS) entry which is preliminary data.</text>
</comment>
<dbReference type="Gene3D" id="3.40.50.720">
    <property type="entry name" value="NAD(P)-binding Rossmann-like Domain"/>
    <property type="match status" value="1"/>
</dbReference>
<protein>
    <submittedName>
        <fullName evidence="1">Uncharacterized protein</fullName>
    </submittedName>
</protein>
<dbReference type="Proteomes" id="UP001054821">
    <property type="component" value="Chromosome 3"/>
</dbReference>
<accession>A0AAD4ZBJ9</accession>
<evidence type="ECO:0000313" key="2">
    <source>
        <dbReference type="Proteomes" id="UP001054821"/>
    </source>
</evidence>
<dbReference type="EMBL" id="JAJFAZ020000003">
    <property type="protein sequence ID" value="KAI5340015.1"/>
    <property type="molecule type" value="Genomic_DNA"/>
</dbReference>
<dbReference type="AlphaFoldDB" id="A0AAD4ZBJ9"/>
<sequence length="80" mass="9075">MLPMMTCDDLFNINANIVKKFVEAVADNCPNKALIHIISKFDELHSVICRGSSEIEGLLLTWLTFGFFEKPLPLASLRRH</sequence>
<evidence type="ECO:0000313" key="1">
    <source>
        <dbReference type="EMBL" id="KAI5340015.1"/>
    </source>
</evidence>
<dbReference type="InterPro" id="IPR036291">
    <property type="entry name" value="NAD(P)-bd_dom_sf"/>
</dbReference>